<feature type="compositionally biased region" description="Polar residues" evidence="1">
    <location>
        <begin position="289"/>
        <end position="319"/>
    </location>
</feature>
<keyword evidence="4" id="KW-1185">Reference proteome</keyword>
<evidence type="ECO:0000256" key="1">
    <source>
        <dbReference type="SAM" id="MobiDB-lite"/>
    </source>
</evidence>
<dbReference type="CDD" id="cd16984">
    <property type="entry name" value="CID_Nrd1_like"/>
    <property type="match status" value="1"/>
</dbReference>
<comment type="caution">
    <text evidence="3">The sequence shown here is derived from an EMBL/GenBank/DDBJ whole genome shotgun (WGS) entry which is preliminary data.</text>
</comment>
<reference evidence="3 4" key="1">
    <citation type="journal article" date="2018" name="Evol. Lett.">
        <title>Horizontal gene cluster transfer increased hallucinogenic mushroom diversity.</title>
        <authorList>
            <person name="Reynolds H.T."/>
            <person name="Vijayakumar V."/>
            <person name="Gluck-Thaler E."/>
            <person name="Korotkin H.B."/>
            <person name="Matheny P.B."/>
            <person name="Slot J.C."/>
        </authorList>
    </citation>
    <scope>NUCLEOTIDE SEQUENCE [LARGE SCALE GENOMIC DNA]</scope>
    <source>
        <strain evidence="3 4">SRW20</strain>
    </source>
</reference>
<feature type="domain" description="CID" evidence="2">
    <location>
        <begin position="1"/>
        <end position="152"/>
    </location>
</feature>
<dbReference type="FunCoup" id="A0A409VU97">
    <property type="interactions" value="53"/>
</dbReference>
<evidence type="ECO:0000313" key="4">
    <source>
        <dbReference type="Proteomes" id="UP000284706"/>
    </source>
</evidence>
<feature type="compositionally biased region" description="Gly residues" evidence="1">
    <location>
        <begin position="610"/>
        <end position="624"/>
    </location>
</feature>
<dbReference type="Proteomes" id="UP000284706">
    <property type="component" value="Unassembled WGS sequence"/>
</dbReference>
<dbReference type="STRING" id="231916.A0A409VU97"/>
<dbReference type="InterPro" id="IPR006569">
    <property type="entry name" value="CID_dom"/>
</dbReference>
<feature type="region of interest" description="Disordered" evidence="1">
    <location>
        <begin position="596"/>
        <end position="640"/>
    </location>
</feature>
<gene>
    <name evidence="3" type="ORF">CVT26_014204</name>
</gene>
<feature type="compositionally biased region" description="Basic and acidic residues" evidence="1">
    <location>
        <begin position="442"/>
        <end position="458"/>
    </location>
</feature>
<dbReference type="OrthoDB" id="79367at2759"/>
<feature type="compositionally biased region" description="Pro residues" evidence="1">
    <location>
        <begin position="481"/>
        <end position="491"/>
    </location>
</feature>
<feature type="compositionally biased region" description="Polar residues" evidence="1">
    <location>
        <begin position="462"/>
        <end position="476"/>
    </location>
</feature>
<dbReference type="Pfam" id="PF04818">
    <property type="entry name" value="CID"/>
    <property type="match status" value="1"/>
</dbReference>
<organism evidence="3 4">
    <name type="scientific">Gymnopilus dilepis</name>
    <dbReference type="NCBI Taxonomy" id="231916"/>
    <lineage>
        <taxon>Eukaryota</taxon>
        <taxon>Fungi</taxon>
        <taxon>Dikarya</taxon>
        <taxon>Basidiomycota</taxon>
        <taxon>Agaricomycotina</taxon>
        <taxon>Agaricomycetes</taxon>
        <taxon>Agaricomycetidae</taxon>
        <taxon>Agaricales</taxon>
        <taxon>Agaricineae</taxon>
        <taxon>Hymenogastraceae</taxon>
        <taxon>Gymnopilus</taxon>
    </lineage>
</organism>
<dbReference type="InterPro" id="IPR008942">
    <property type="entry name" value="ENTH_VHS"/>
</dbReference>
<dbReference type="SUPFAM" id="SSF48464">
    <property type="entry name" value="ENTH/VHS domain"/>
    <property type="match status" value="1"/>
</dbReference>
<feature type="compositionally biased region" description="Basic and acidic residues" evidence="1">
    <location>
        <begin position="333"/>
        <end position="360"/>
    </location>
</feature>
<dbReference type="PROSITE" id="PS51391">
    <property type="entry name" value="CID"/>
    <property type="match status" value="1"/>
</dbReference>
<proteinExistence type="predicted"/>
<sequence>MSAPEEFETLLKEVVNAKRLSASKMTGLTDIAMKNMEHDTQLVSILYRTHRSLSTVAAKISSLYVFDALSRAAKHYSTKHGLTGDAFTQPGNAASFLFKVGGVVEGLFQDMVATGSAEAKDKTKKILDIWVKGNTFPSSILSQLSDVLKGTEKGAYSSFLVFAKYFLPMQSNIFIFSKFRLAMTEICLRSVSTLVPETKPTVTADPRLPNQANHTTTPSLPQNVPVAGLDPQTALLALLSQAAASTTAVPPALVPQIAANIGSSTPQLDAAQLAVIQQLAHTAASVPSVSQSLPTPESVNVQKFPSSPGVNGSSHTPSLPSGLRNEPQAVAKNEQRHTGYRSPERNSRPDPRYDESDNMRGRYRGGYRNRGRGDRFPGRNWDVRDRDRYRDSDRDHSPPRSGRGNRSRSRSPPSRYGGRRDPRNYSPPRRSYTSAQPPAQRQARESEPGKDEFGRDIRNGSPIANSTDDKSPSQPKTTPQHSPPPISPRSPPTAQSTHDLNHDQKNVLASVTANTSSGQPSAFTISKSVSHGPGLESFDLSAFDYTSPASWEALGKMWQVTHGYLPSTEQLMQYVIMSGTGPSQADTSTQDTNGLNYQRNDWSGNRGRGRGGGGFSRGRGGSMYGNGREHGPGEYDDNSQATDAVVLGGGTEDVTQYPMAYEASTDISVDPRPTPVSTAGRMQKVGDKWVFVRGPATDSS</sequence>
<feature type="compositionally biased region" description="Basic and acidic residues" evidence="1">
    <location>
        <begin position="371"/>
        <end position="398"/>
    </location>
</feature>
<evidence type="ECO:0000259" key="2">
    <source>
        <dbReference type="PROSITE" id="PS51391"/>
    </source>
</evidence>
<name>A0A409VU97_9AGAR</name>
<dbReference type="SMART" id="SM00582">
    <property type="entry name" value="RPR"/>
    <property type="match status" value="1"/>
</dbReference>
<feature type="compositionally biased region" description="Basic residues" evidence="1">
    <location>
        <begin position="361"/>
        <end position="370"/>
    </location>
</feature>
<feature type="region of interest" description="Disordered" evidence="1">
    <location>
        <begin position="199"/>
        <end position="225"/>
    </location>
</feature>
<evidence type="ECO:0000313" key="3">
    <source>
        <dbReference type="EMBL" id="PPQ69826.1"/>
    </source>
</evidence>
<feature type="region of interest" description="Disordered" evidence="1">
    <location>
        <begin position="289"/>
        <end position="499"/>
    </location>
</feature>
<accession>A0A409VU97</accession>
<dbReference type="AlphaFoldDB" id="A0A409VU97"/>
<dbReference type="InParanoid" id="A0A409VU97"/>
<protein>
    <recommendedName>
        <fullName evidence="2">CID domain-containing protein</fullName>
    </recommendedName>
</protein>
<dbReference type="EMBL" id="NHYE01005561">
    <property type="protein sequence ID" value="PPQ69826.1"/>
    <property type="molecule type" value="Genomic_DNA"/>
</dbReference>
<dbReference type="Gene3D" id="1.25.40.90">
    <property type="match status" value="1"/>
</dbReference>
<feature type="compositionally biased region" description="Polar residues" evidence="1">
    <location>
        <begin position="210"/>
        <end position="222"/>
    </location>
</feature>